<sequence length="73" mass="7894">MLVTVLTLKSKVLICTRTYTNAGVADNMEEKMYSANDDTVLLGVTPGAEGEDDWCFSPKGSPGYEDISPRSTC</sequence>
<reference evidence="1" key="2">
    <citation type="journal article" date="2015" name="Fish Shellfish Immunol.">
        <title>Early steps in the European eel (Anguilla anguilla)-Vibrio vulnificus interaction in the gills: Role of the RtxA13 toxin.</title>
        <authorList>
            <person name="Callol A."/>
            <person name="Pajuelo D."/>
            <person name="Ebbesson L."/>
            <person name="Teles M."/>
            <person name="MacKenzie S."/>
            <person name="Amaro C."/>
        </authorList>
    </citation>
    <scope>NUCLEOTIDE SEQUENCE</scope>
</reference>
<reference evidence="1" key="1">
    <citation type="submission" date="2014-11" db="EMBL/GenBank/DDBJ databases">
        <authorList>
            <person name="Amaro Gonzalez C."/>
        </authorList>
    </citation>
    <scope>NUCLEOTIDE SEQUENCE</scope>
</reference>
<organism evidence="1">
    <name type="scientific">Anguilla anguilla</name>
    <name type="common">European freshwater eel</name>
    <name type="synonym">Muraena anguilla</name>
    <dbReference type="NCBI Taxonomy" id="7936"/>
    <lineage>
        <taxon>Eukaryota</taxon>
        <taxon>Metazoa</taxon>
        <taxon>Chordata</taxon>
        <taxon>Craniata</taxon>
        <taxon>Vertebrata</taxon>
        <taxon>Euteleostomi</taxon>
        <taxon>Actinopterygii</taxon>
        <taxon>Neopterygii</taxon>
        <taxon>Teleostei</taxon>
        <taxon>Anguilliformes</taxon>
        <taxon>Anguillidae</taxon>
        <taxon>Anguilla</taxon>
    </lineage>
</organism>
<dbReference type="AlphaFoldDB" id="A0A0E9UGZ3"/>
<evidence type="ECO:0000313" key="1">
    <source>
        <dbReference type="EMBL" id="JAH64223.1"/>
    </source>
</evidence>
<dbReference type="EMBL" id="GBXM01044354">
    <property type="protein sequence ID" value="JAH64223.1"/>
    <property type="molecule type" value="Transcribed_RNA"/>
</dbReference>
<protein>
    <submittedName>
        <fullName evidence="1">Uncharacterized protein</fullName>
    </submittedName>
</protein>
<accession>A0A0E9UGZ3</accession>
<name>A0A0E9UGZ3_ANGAN</name>
<proteinExistence type="predicted"/>